<evidence type="ECO:0000313" key="4">
    <source>
        <dbReference type="EMBL" id="KAG2598104.1"/>
    </source>
</evidence>
<evidence type="ECO:0000256" key="1">
    <source>
        <dbReference type="ARBA" id="ARBA00009374"/>
    </source>
</evidence>
<organism evidence="4 5">
    <name type="scientific">Panicum virgatum</name>
    <name type="common">Blackwell switchgrass</name>
    <dbReference type="NCBI Taxonomy" id="38727"/>
    <lineage>
        <taxon>Eukaryota</taxon>
        <taxon>Viridiplantae</taxon>
        <taxon>Streptophyta</taxon>
        <taxon>Embryophyta</taxon>
        <taxon>Tracheophyta</taxon>
        <taxon>Spermatophyta</taxon>
        <taxon>Magnoliopsida</taxon>
        <taxon>Liliopsida</taxon>
        <taxon>Poales</taxon>
        <taxon>Poaceae</taxon>
        <taxon>PACMAD clade</taxon>
        <taxon>Panicoideae</taxon>
        <taxon>Panicodae</taxon>
        <taxon>Paniceae</taxon>
        <taxon>Panicinae</taxon>
        <taxon>Panicum</taxon>
        <taxon>Panicum sect. Hiantes</taxon>
    </lineage>
</organism>
<dbReference type="GO" id="GO:0046872">
    <property type="term" value="F:metal ion binding"/>
    <property type="evidence" value="ECO:0007669"/>
    <property type="project" value="UniProtKB-KW"/>
</dbReference>
<feature type="domain" description="FLZ-type" evidence="3">
    <location>
        <begin position="91"/>
        <end position="126"/>
    </location>
</feature>
<protein>
    <recommendedName>
        <fullName evidence="3">FLZ-type domain-containing protein</fullName>
    </recommendedName>
</protein>
<keyword evidence="2" id="KW-0479">Metal-binding</keyword>
<accession>A0A8T0SLH7</accession>
<evidence type="ECO:0000259" key="3">
    <source>
        <dbReference type="Pfam" id="PF04570"/>
    </source>
</evidence>
<sequence length="187" mass="20195">MPKQASRPASWQQLPQHAPTEKRPRFAGAFTAGIPCVLDSCVGLPAALAASAHLGRVVEPARTSARDITLALSTRLCCVARAAPLHQPHVDMSSLLLTCKRCRRDTTGHTVYVYMSMGFCSMDCRYGYFHGEVVKRQKKLAAVLLGQRKMSSVVTRMAAGKANKAAAGKKAGEVSCRPIFFTCAEAE</sequence>
<dbReference type="Proteomes" id="UP000823388">
    <property type="component" value="Chromosome 5K"/>
</dbReference>
<dbReference type="EMBL" id="CM029045">
    <property type="protein sequence ID" value="KAG2598104.1"/>
    <property type="molecule type" value="Genomic_DNA"/>
</dbReference>
<reference evidence="4" key="1">
    <citation type="submission" date="2020-05" db="EMBL/GenBank/DDBJ databases">
        <title>WGS assembly of Panicum virgatum.</title>
        <authorList>
            <person name="Lovell J.T."/>
            <person name="Jenkins J."/>
            <person name="Shu S."/>
            <person name="Juenger T.E."/>
            <person name="Schmutz J."/>
        </authorList>
    </citation>
    <scope>NUCLEOTIDE SEQUENCE</scope>
    <source>
        <strain evidence="4">AP13</strain>
    </source>
</reference>
<gene>
    <name evidence="4" type="ORF">PVAP13_5KG300600</name>
</gene>
<evidence type="ECO:0000313" key="5">
    <source>
        <dbReference type="Proteomes" id="UP000823388"/>
    </source>
</evidence>
<evidence type="ECO:0000256" key="2">
    <source>
        <dbReference type="ARBA" id="ARBA00022723"/>
    </source>
</evidence>
<dbReference type="Pfam" id="PF04570">
    <property type="entry name" value="zf-FLZ"/>
    <property type="match status" value="1"/>
</dbReference>
<dbReference type="InterPro" id="IPR007650">
    <property type="entry name" value="Zf-FLZ_dom"/>
</dbReference>
<proteinExistence type="inferred from homology"/>
<name>A0A8T0SLH7_PANVG</name>
<keyword evidence="5" id="KW-1185">Reference proteome</keyword>
<dbReference type="AlphaFoldDB" id="A0A8T0SLH7"/>
<comment type="similarity">
    <text evidence="1">Belongs to the FLZ family.</text>
</comment>
<comment type="caution">
    <text evidence="4">The sequence shown here is derived from an EMBL/GenBank/DDBJ whole genome shotgun (WGS) entry which is preliminary data.</text>
</comment>